<dbReference type="Pfam" id="PF02469">
    <property type="entry name" value="Fasciclin"/>
    <property type="match status" value="1"/>
</dbReference>
<sequence>MTFTPNTFISKRFPILVGIAAGALFGAPAIAQGYQTPTEAQQSPTNTQMQQPTTNQAAPTDNTIVGVASGSQSFKTLTQAIQAAGLTDLLSEEGPYTVFAPTDEAFAQLPDGALQFLLLPENRDLLRQVLAYHVVPREVASNQIKTGAIKSIGGGLAVRVTSDNRVIVNNASVIQPDIQANNGVIHAVNRVLLPETLQRQLASRLGVRTIY</sequence>
<evidence type="ECO:0000259" key="3">
    <source>
        <dbReference type="PROSITE" id="PS50213"/>
    </source>
</evidence>
<dbReference type="GO" id="GO:0005615">
    <property type="term" value="C:extracellular space"/>
    <property type="evidence" value="ECO:0007669"/>
    <property type="project" value="TreeGrafter"/>
</dbReference>
<feature type="domain" description="FAS1" evidence="3">
    <location>
        <begin position="61"/>
        <end position="192"/>
    </location>
</feature>
<evidence type="ECO:0000313" key="4">
    <source>
        <dbReference type="EMBL" id="HFN00264.1"/>
    </source>
</evidence>
<evidence type="ECO:0000256" key="2">
    <source>
        <dbReference type="SAM" id="SignalP"/>
    </source>
</evidence>
<dbReference type="SUPFAM" id="SSF82153">
    <property type="entry name" value="FAS1 domain"/>
    <property type="match status" value="1"/>
</dbReference>
<dbReference type="FunFam" id="2.30.180.10:FF:000032">
    <property type="entry name" value="Fasciclin domain-containing protein, putative"/>
    <property type="match status" value="1"/>
</dbReference>
<dbReference type="PANTHER" id="PTHR10900">
    <property type="entry name" value="PERIOSTIN-RELATED"/>
    <property type="match status" value="1"/>
</dbReference>
<organism evidence="4">
    <name type="scientific">Oscillatoriales cyanobacterium SpSt-418</name>
    <dbReference type="NCBI Taxonomy" id="2282169"/>
    <lineage>
        <taxon>Bacteria</taxon>
        <taxon>Bacillati</taxon>
        <taxon>Cyanobacteriota</taxon>
        <taxon>Cyanophyceae</taxon>
        <taxon>Oscillatoriophycideae</taxon>
        <taxon>Oscillatoriales</taxon>
    </lineage>
</organism>
<gene>
    <name evidence="4" type="ORF">ENR64_21470</name>
</gene>
<dbReference type="Gene3D" id="2.30.180.10">
    <property type="entry name" value="FAS1 domain"/>
    <property type="match status" value="1"/>
</dbReference>
<protein>
    <submittedName>
        <fullName evidence="4">Fasciclin domain-containing protein</fullName>
    </submittedName>
</protein>
<dbReference type="AlphaFoldDB" id="A0A7C3KH23"/>
<feature type="signal peptide" evidence="2">
    <location>
        <begin position="1"/>
        <end position="31"/>
    </location>
</feature>
<reference evidence="4" key="1">
    <citation type="journal article" date="2020" name="mSystems">
        <title>Genome- and Community-Level Interaction Insights into Carbon Utilization and Element Cycling Functions of Hydrothermarchaeota in Hydrothermal Sediment.</title>
        <authorList>
            <person name="Zhou Z."/>
            <person name="Liu Y."/>
            <person name="Xu W."/>
            <person name="Pan J."/>
            <person name="Luo Z.H."/>
            <person name="Li M."/>
        </authorList>
    </citation>
    <scope>NUCLEOTIDE SEQUENCE [LARGE SCALE GENOMIC DNA]</scope>
    <source>
        <strain evidence="4">SpSt-418</strain>
    </source>
</reference>
<evidence type="ECO:0000256" key="1">
    <source>
        <dbReference type="SAM" id="MobiDB-lite"/>
    </source>
</evidence>
<dbReference type="InterPro" id="IPR050904">
    <property type="entry name" value="Adhesion/Biosynth-related"/>
</dbReference>
<dbReference type="SMART" id="SM00554">
    <property type="entry name" value="FAS1"/>
    <property type="match status" value="1"/>
</dbReference>
<feature type="chain" id="PRO_5027602700" evidence="2">
    <location>
        <begin position="32"/>
        <end position="211"/>
    </location>
</feature>
<comment type="caution">
    <text evidence="4">The sequence shown here is derived from an EMBL/GenBank/DDBJ whole genome shotgun (WGS) entry which is preliminary data.</text>
</comment>
<dbReference type="EMBL" id="DSRU01000312">
    <property type="protein sequence ID" value="HFN00264.1"/>
    <property type="molecule type" value="Genomic_DNA"/>
</dbReference>
<accession>A0A7C3KH23</accession>
<dbReference type="InterPro" id="IPR036378">
    <property type="entry name" value="FAS1_dom_sf"/>
</dbReference>
<name>A0A7C3KH23_9CYAN</name>
<feature type="region of interest" description="Disordered" evidence="1">
    <location>
        <begin position="36"/>
        <end position="60"/>
    </location>
</feature>
<dbReference type="InterPro" id="IPR000782">
    <property type="entry name" value="FAS1_domain"/>
</dbReference>
<dbReference type="PANTHER" id="PTHR10900:SF77">
    <property type="entry name" value="FI19380P1"/>
    <property type="match status" value="1"/>
</dbReference>
<keyword evidence="2" id="KW-0732">Signal</keyword>
<feature type="compositionally biased region" description="Low complexity" evidence="1">
    <location>
        <begin position="40"/>
        <end position="60"/>
    </location>
</feature>
<dbReference type="PROSITE" id="PS50213">
    <property type="entry name" value="FAS1"/>
    <property type="match status" value="1"/>
</dbReference>
<proteinExistence type="predicted"/>